<dbReference type="Gene3D" id="1.10.800.10">
    <property type="entry name" value="Aromatic amino acid hydroxylase"/>
    <property type="match status" value="1"/>
</dbReference>
<dbReference type="InterPro" id="IPR036951">
    <property type="entry name" value="ArAA_hydroxylase_sf"/>
</dbReference>
<name>A0A670IYX1_PODMU</name>
<keyword evidence="5 7" id="KW-0408">Iron</keyword>
<keyword evidence="3 7" id="KW-0479">Metal-binding</keyword>
<dbReference type="NCBIfam" id="NF008877">
    <property type="entry name" value="PRK11913.1-2"/>
    <property type="match status" value="1"/>
</dbReference>
<dbReference type="GO" id="GO:0005506">
    <property type="term" value="F:iron ion binding"/>
    <property type="evidence" value="ECO:0007669"/>
    <property type="project" value="InterPro"/>
</dbReference>
<dbReference type="InterPro" id="IPR001273">
    <property type="entry name" value="ArAA_hydroxylase"/>
</dbReference>
<reference evidence="10" key="3">
    <citation type="submission" date="2025-09" db="UniProtKB">
        <authorList>
            <consortium name="Ensembl"/>
        </authorList>
    </citation>
    <scope>IDENTIFICATION</scope>
</reference>
<feature type="domain" description="Biopterin-dependent aromatic amino acid hydroxylase family profile" evidence="9">
    <location>
        <begin position="91"/>
        <end position="437"/>
    </location>
</feature>
<dbReference type="PROSITE" id="PS51410">
    <property type="entry name" value="BH4_AAA_HYDROXYL_2"/>
    <property type="match status" value="1"/>
</dbReference>
<dbReference type="KEGG" id="pmua:114605512"/>
<evidence type="ECO:0000256" key="5">
    <source>
        <dbReference type="ARBA" id="ARBA00023004"/>
    </source>
</evidence>
<dbReference type="PRINTS" id="PR00372">
    <property type="entry name" value="FYWHYDRXLASE"/>
</dbReference>
<dbReference type="InterPro" id="IPR049321">
    <property type="entry name" value="TH_ACT"/>
</dbReference>
<keyword evidence="6" id="KW-0503">Monooxygenase</keyword>
<feature type="binding site" evidence="7">
    <location>
        <position position="275"/>
    </location>
    <ligand>
        <name>Fe cation</name>
        <dbReference type="ChEBI" id="CHEBI:24875"/>
    </ligand>
</feature>
<dbReference type="InterPro" id="IPR018301">
    <property type="entry name" value="ArAA_hydroxylase_Fe/CU_BS"/>
</dbReference>
<dbReference type="Proteomes" id="UP000472272">
    <property type="component" value="Chromosome 10"/>
</dbReference>
<gene>
    <name evidence="10" type="primary">LOC114605512</name>
</gene>
<dbReference type="InterPro" id="IPR045865">
    <property type="entry name" value="ACT-like_dom_sf"/>
</dbReference>
<reference evidence="10" key="2">
    <citation type="submission" date="2025-08" db="UniProtKB">
        <authorList>
            <consortium name="Ensembl"/>
        </authorList>
    </citation>
    <scope>IDENTIFICATION</scope>
</reference>
<evidence type="ECO:0000256" key="1">
    <source>
        <dbReference type="ARBA" id="ARBA00001954"/>
    </source>
</evidence>
<evidence type="ECO:0000256" key="8">
    <source>
        <dbReference type="PIRSR" id="PIRSR601273-2"/>
    </source>
</evidence>
<reference evidence="10 11" key="1">
    <citation type="journal article" date="2019" name="Proc. Natl. Acad. Sci. U.S.A.">
        <title>Regulatory changes in pterin and carotenoid genes underlie balanced color polymorphisms in the wall lizard.</title>
        <authorList>
            <person name="Andrade P."/>
            <person name="Pinho C."/>
            <person name="Perez I de Lanuza G."/>
            <person name="Afonso S."/>
            <person name="Brejcha J."/>
            <person name="Rubin C.J."/>
            <person name="Wallerman O."/>
            <person name="Pereira P."/>
            <person name="Sabatino S.J."/>
            <person name="Bellati A."/>
            <person name="Pellitteri-Rosa D."/>
            <person name="Bosakova Z."/>
            <person name="Bunikis I."/>
            <person name="Carretero M.A."/>
            <person name="Feiner N."/>
            <person name="Marsik P."/>
            <person name="Pauperio F."/>
            <person name="Salvi D."/>
            <person name="Soler L."/>
            <person name="While G.M."/>
            <person name="Uller T."/>
            <person name="Font E."/>
            <person name="Andersson L."/>
            <person name="Carneiro M."/>
        </authorList>
    </citation>
    <scope>NUCLEOTIDE SEQUENCE</scope>
</reference>
<dbReference type="OrthoDB" id="983542at2759"/>
<dbReference type="InterPro" id="IPR019774">
    <property type="entry name" value="Aromatic-AA_hydroxylase_C"/>
</dbReference>
<dbReference type="GO" id="GO:0043204">
    <property type="term" value="C:perikaryon"/>
    <property type="evidence" value="ECO:0007669"/>
    <property type="project" value="TreeGrafter"/>
</dbReference>
<accession>A0A670IYX1</accession>
<dbReference type="Pfam" id="PF21417">
    <property type="entry name" value="TH_ACT"/>
    <property type="match status" value="1"/>
</dbReference>
<feature type="binding site" evidence="7">
    <location>
        <position position="270"/>
    </location>
    <ligand>
        <name>Fe cation</name>
        <dbReference type="ChEBI" id="CHEBI:24875"/>
    </ligand>
</feature>
<protein>
    <submittedName>
        <fullName evidence="10">Tyrosine 3-monooxygenase-like</fullName>
    </submittedName>
</protein>
<evidence type="ECO:0000256" key="2">
    <source>
        <dbReference type="ARBA" id="ARBA00009712"/>
    </source>
</evidence>
<evidence type="ECO:0000256" key="3">
    <source>
        <dbReference type="ARBA" id="ARBA00022723"/>
    </source>
</evidence>
<organism evidence="10 11">
    <name type="scientific">Podarcis muralis</name>
    <name type="common">Wall lizard</name>
    <name type="synonym">Lacerta muralis</name>
    <dbReference type="NCBI Taxonomy" id="64176"/>
    <lineage>
        <taxon>Eukaryota</taxon>
        <taxon>Metazoa</taxon>
        <taxon>Chordata</taxon>
        <taxon>Craniata</taxon>
        <taxon>Vertebrata</taxon>
        <taxon>Euteleostomi</taxon>
        <taxon>Lepidosauria</taxon>
        <taxon>Squamata</taxon>
        <taxon>Bifurcata</taxon>
        <taxon>Unidentata</taxon>
        <taxon>Episquamata</taxon>
        <taxon>Laterata</taxon>
        <taxon>Lacertibaenia</taxon>
        <taxon>Lacertidae</taxon>
        <taxon>Podarcis</taxon>
    </lineage>
</organism>
<dbReference type="SUPFAM" id="SSF55021">
    <property type="entry name" value="ACT-like"/>
    <property type="match status" value="1"/>
</dbReference>
<sequence length="437" mass="49930">MEPSTKKEPSAGEREAAGKATLTLTFALRNGRKAGISRAAKVFEVFDTKIYHLESRPAKVSRNTADDLEFFVRCEVPNCEVSSLTNSLKRVAEDVKANQEERAPWFPKKIRDLDNCHHLITKFDPDLDHDHPGYTDAEYRKRRAFIADLAFNFRQGDPLPRVEYTAQETATWREVYQKLSSLYPTHACHQYLEAFHQLEKYCGYQADRIPQLQDVSAFLTERTGFKLRPAAGLLSARDFLASLAFRVFQTTQYIRHSSSPMHSPEPDCCHELLGHVPMLADKEFAQFSQDIGLASLGASDADIEKLSTLYWFTVEFGLCKQNGTIKAYGAGLLSSYGELMYALSKKPQYKPFDTDAMAIQPYQDQSFQPVYFVAEHFEDMKSQLQKYTVKIKKPFTLHYNPFTCNVEVLDSPQKVKEIVTHLKEELKTLCHAFEKLS</sequence>
<dbReference type="Ensembl" id="ENSPMRT00000017511.1">
    <property type="protein sequence ID" value="ENSPMRP00000016412.1"/>
    <property type="gene ID" value="ENSPMRG00000010949.1"/>
</dbReference>
<feature type="binding site" evidence="7">
    <location>
        <position position="315"/>
    </location>
    <ligand>
        <name>Fe cation</name>
        <dbReference type="ChEBI" id="CHEBI:24875"/>
    </ligand>
</feature>
<evidence type="ECO:0000313" key="10">
    <source>
        <dbReference type="Ensembl" id="ENSPMRP00000016412.1"/>
    </source>
</evidence>
<dbReference type="Pfam" id="PF00351">
    <property type="entry name" value="Biopterin_H"/>
    <property type="match status" value="1"/>
</dbReference>
<dbReference type="InterPro" id="IPR036329">
    <property type="entry name" value="Aro-AA_hydroxylase_C_sf"/>
</dbReference>
<evidence type="ECO:0000313" key="11">
    <source>
        <dbReference type="Proteomes" id="UP000472272"/>
    </source>
</evidence>
<dbReference type="GeneTree" id="ENSGT00950000182885"/>
<evidence type="ECO:0000256" key="4">
    <source>
        <dbReference type="ARBA" id="ARBA00023002"/>
    </source>
</evidence>
<dbReference type="PANTHER" id="PTHR11473:SF19">
    <property type="entry name" value="BIOPTERIN-DEPENDENT AROMATIC AMINO ACID HYDROXYLASE FAMILY PROFILE DOMAIN-CONTAINING PROTEIN"/>
    <property type="match status" value="1"/>
</dbReference>
<comment type="cofactor">
    <cofactor evidence="1 8">
        <name>Fe(2+)</name>
        <dbReference type="ChEBI" id="CHEBI:29033"/>
    </cofactor>
</comment>
<dbReference type="GO" id="GO:0004511">
    <property type="term" value="F:tyrosine 3-monooxygenase activity"/>
    <property type="evidence" value="ECO:0007669"/>
    <property type="project" value="TreeGrafter"/>
</dbReference>
<dbReference type="AlphaFoldDB" id="A0A670IYX1"/>
<comment type="similarity">
    <text evidence="2">Belongs to the biopterin-dependent aromatic amino acid hydroxylase family.</text>
</comment>
<dbReference type="GO" id="GO:0006585">
    <property type="term" value="P:dopamine biosynthetic process from tyrosine"/>
    <property type="evidence" value="ECO:0007669"/>
    <property type="project" value="TreeGrafter"/>
</dbReference>
<dbReference type="SUPFAM" id="SSF56534">
    <property type="entry name" value="Aromatic aminoacid monoxygenases, catalytic and oligomerization domains"/>
    <property type="match status" value="1"/>
</dbReference>
<evidence type="ECO:0000256" key="6">
    <source>
        <dbReference type="ARBA" id="ARBA00023033"/>
    </source>
</evidence>
<dbReference type="FunFam" id="1.10.800.10:FF:000002">
    <property type="entry name" value="Tyrosine 3-monooxygenase"/>
    <property type="match status" value="1"/>
</dbReference>
<keyword evidence="11" id="KW-1185">Reference proteome</keyword>
<dbReference type="Gene3D" id="3.30.70.260">
    <property type="match status" value="1"/>
</dbReference>
<dbReference type="GeneID" id="114605512"/>
<dbReference type="OMA" id="QKYALTI"/>
<dbReference type="InterPro" id="IPR019773">
    <property type="entry name" value="Tyrosine_3-monooxygenase-like"/>
</dbReference>
<evidence type="ECO:0000259" key="9">
    <source>
        <dbReference type="PROSITE" id="PS51410"/>
    </source>
</evidence>
<keyword evidence="4" id="KW-0560">Oxidoreductase</keyword>
<dbReference type="GO" id="GO:0005737">
    <property type="term" value="C:cytoplasm"/>
    <property type="evidence" value="ECO:0007669"/>
    <property type="project" value="TreeGrafter"/>
</dbReference>
<dbReference type="PIRSF" id="PIRSF000336">
    <property type="entry name" value="TH"/>
    <property type="match status" value="1"/>
</dbReference>
<dbReference type="PROSITE" id="PS00367">
    <property type="entry name" value="BH4_AAA_HYDROXYL_1"/>
    <property type="match status" value="1"/>
</dbReference>
<dbReference type="GO" id="GO:0030424">
    <property type="term" value="C:axon"/>
    <property type="evidence" value="ECO:0007669"/>
    <property type="project" value="TreeGrafter"/>
</dbReference>
<dbReference type="PANTHER" id="PTHR11473">
    <property type="entry name" value="AROMATIC AMINO ACID HYDROXYLASE"/>
    <property type="match status" value="1"/>
</dbReference>
<proteinExistence type="inferred from homology"/>
<evidence type="ECO:0000256" key="7">
    <source>
        <dbReference type="PIRSR" id="PIRSR000336-1"/>
    </source>
</evidence>
<dbReference type="RefSeq" id="XP_028602696.1">
    <property type="nucleotide sequence ID" value="XM_028746863.1"/>
</dbReference>